<dbReference type="InterPro" id="IPR011005">
    <property type="entry name" value="Dihydropteroate_synth-like_sf"/>
</dbReference>
<gene>
    <name evidence="5" type="primary">acsE_2</name>
    <name evidence="5" type="ORF">CLFO_30230</name>
</gene>
<keyword evidence="2 5" id="KW-0489">Methyltransferase</keyword>
<evidence type="ECO:0000259" key="4">
    <source>
        <dbReference type="PROSITE" id="PS50972"/>
    </source>
</evidence>
<dbReference type="GO" id="GO:0005829">
    <property type="term" value="C:cytosol"/>
    <property type="evidence" value="ECO:0007669"/>
    <property type="project" value="TreeGrafter"/>
</dbReference>
<dbReference type="InterPro" id="IPR000489">
    <property type="entry name" value="Pterin-binding_dom"/>
</dbReference>
<dbReference type="GO" id="GO:0008705">
    <property type="term" value="F:methionine synthase activity"/>
    <property type="evidence" value="ECO:0007669"/>
    <property type="project" value="TreeGrafter"/>
</dbReference>
<evidence type="ECO:0000256" key="1">
    <source>
        <dbReference type="ARBA" id="ARBA00010398"/>
    </source>
</evidence>
<dbReference type="InterPro" id="IPR050554">
    <property type="entry name" value="Met_Synthase/Corrinoid"/>
</dbReference>
<evidence type="ECO:0000313" key="5">
    <source>
        <dbReference type="EMBL" id="ARE88617.1"/>
    </source>
</evidence>
<accession>A0AAC9WH12</accession>
<protein>
    <submittedName>
        <fullName evidence="5">5-methyltetrahydrofolate:corrinoid/iron-sulfur protein co-methyltransferase</fullName>
        <ecNumber evidence="5">2.1.1.258</ecNumber>
    </submittedName>
</protein>
<dbReference type="GO" id="GO:0042558">
    <property type="term" value="P:pteridine-containing compound metabolic process"/>
    <property type="evidence" value="ECO:0007669"/>
    <property type="project" value="InterPro"/>
</dbReference>
<dbReference type="Proteomes" id="UP000192478">
    <property type="component" value="Chromosome"/>
</dbReference>
<proteinExistence type="inferred from homology"/>
<evidence type="ECO:0000256" key="2">
    <source>
        <dbReference type="ARBA" id="ARBA00022603"/>
    </source>
</evidence>
<dbReference type="Gene3D" id="3.20.20.20">
    <property type="entry name" value="Dihydropteroate synthase-like"/>
    <property type="match status" value="1"/>
</dbReference>
<evidence type="ECO:0000313" key="6">
    <source>
        <dbReference type="Proteomes" id="UP000192478"/>
    </source>
</evidence>
<dbReference type="EC" id="2.1.1.258" evidence="5"/>
<dbReference type="AlphaFoldDB" id="A0AAC9WH12"/>
<dbReference type="PANTHER" id="PTHR45833">
    <property type="entry name" value="METHIONINE SYNTHASE"/>
    <property type="match status" value="1"/>
</dbReference>
<organism evidence="5 6">
    <name type="scientific">Clostridium formicaceticum</name>
    <dbReference type="NCBI Taxonomy" id="1497"/>
    <lineage>
        <taxon>Bacteria</taxon>
        <taxon>Bacillati</taxon>
        <taxon>Bacillota</taxon>
        <taxon>Clostridia</taxon>
        <taxon>Eubacteriales</taxon>
        <taxon>Clostridiaceae</taxon>
        <taxon>Clostridium</taxon>
    </lineage>
</organism>
<dbReference type="EMBL" id="CP020559">
    <property type="protein sequence ID" value="ARE88617.1"/>
    <property type="molecule type" value="Genomic_DNA"/>
</dbReference>
<name>A0AAC9WH12_9CLOT</name>
<reference evidence="5 6" key="1">
    <citation type="submission" date="2017-03" db="EMBL/GenBank/DDBJ databases">
        <title>Complete sequence of Clostridium formicaceticum DSM 92.</title>
        <authorList>
            <person name="Poehlein A."/>
            <person name="Karl M."/>
            <person name="Bengelsdorf F.R."/>
            <person name="Duerre P."/>
            <person name="Daniel R."/>
        </authorList>
    </citation>
    <scope>NUCLEOTIDE SEQUENCE [LARGE SCALE GENOMIC DNA]</scope>
    <source>
        <strain evidence="5 6">DSM 92</strain>
    </source>
</reference>
<feature type="domain" description="Pterin-binding" evidence="4">
    <location>
        <begin position="40"/>
        <end position="285"/>
    </location>
</feature>
<dbReference type="GO" id="GO:0102036">
    <property type="term" value="F:methyltetrahydrofolate:corrinoid/iron-sulfur protein methyltransferase activity"/>
    <property type="evidence" value="ECO:0007669"/>
    <property type="project" value="UniProtKB-EC"/>
</dbReference>
<sequence>MDHCRFSTNSYKLTLSEVCGFISIPVYIALQIINKGGILMIIIGEKVNGTIPSVKKAIEARDEEFIRNLAMNQVDAGADYIDVCASTAPEFEVETLKWLMDIVQDAVDKPLCIDSPNAKTIEAVFKYAKTPGLINSVSEEGNKCEVIYPMIQGTAWEVIGLTCDNKGIPSDVKTRIDITKILVEKAQKYDITPDRIHIDPLVMALSTDNASLMSFVETTRTIKEMYPTIKVTSGLSNISFGMPLRKVVNQGFLTIAAFVGMDSAIMDPCNRDMLATLLATEALLQKDKHCRKYNTAYRKNKIGPIK</sequence>
<dbReference type="NCBIfam" id="NF005719">
    <property type="entry name" value="PRK07535.1"/>
    <property type="match status" value="1"/>
</dbReference>
<dbReference type="Pfam" id="PF00809">
    <property type="entry name" value="Pterin_bind"/>
    <property type="match status" value="1"/>
</dbReference>
<dbReference type="PROSITE" id="PS50972">
    <property type="entry name" value="PTERIN_BINDING"/>
    <property type="match status" value="1"/>
</dbReference>
<keyword evidence="3 5" id="KW-0808">Transferase</keyword>
<evidence type="ECO:0000256" key="3">
    <source>
        <dbReference type="ARBA" id="ARBA00022679"/>
    </source>
</evidence>
<dbReference type="SUPFAM" id="SSF51717">
    <property type="entry name" value="Dihydropteroate synthetase-like"/>
    <property type="match status" value="1"/>
</dbReference>
<comment type="similarity">
    <text evidence="1">Belongs to the vitamin-B12 dependent methionine synthase family.</text>
</comment>
<dbReference type="GO" id="GO:0032259">
    <property type="term" value="P:methylation"/>
    <property type="evidence" value="ECO:0007669"/>
    <property type="project" value="UniProtKB-KW"/>
</dbReference>